<gene>
    <name evidence="2" type="ORF">V6617_08195</name>
</gene>
<keyword evidence="1" id="KW-0812">Transmembrane</keyword>
<keyword evidence="3" id="KW-1185">Reference proteome</keyword>
<sequence length="113" mass="11749">METTPVPPRHMLVIVVGFALWSVAFVALYAVNAIGCAFGWPTTVQRWVVIGLALICSGAALGVAAWSIGHWRRAARADRPAPSLAKIGALASSAALAATVFVSAPSLFVSMCI</sequence>
<reference evidence="2 3" key="1">
    <citation type="submission" date="2024-02" db="EMBL/GenBank/DDBJ databases">
        <title>Complete genome sequence of Pelagibacterium nitratireducens ZH15.</title>
        <authorList>
            <person name="Zhao L.H."/>
        </authorList>
    </citation>
    <scope>NUCLEOTIDE SEQUENCE [LARGE SCALE GENOMIC DNA]</scope>
    <source>
        <strain evidence="2 3">ZH15</strain>
    </source>
</reference>
<feature type="transmembrane region" description="Helical" evidence="1">
    <location>
        <begin position="12"/>
        <end position="40"/>
    </location>
</feature>
<accession>A0ABZ2IBH6</accession>
<feature type="transmembrane region" description="Helical" evidence="1">
    <location>
        <begin position="87"/>
        <end position="108"/>
    </location>
</feature>
<name>A0ABZ2IBH6_9HYPH</name>
<feature type="transmembrane region" description="Helical" evidence="1">
    <location>
        <begin position="46"/>
        <end position="66"/>
    </location>
</feature>
<evidence type="ECO:0000313" key="3">
    <source>
        <dbReference type="Proteomes" id="UP001369958"/>
    </source>
</evidence>
<evidence type="ECO:0000313" key="2">
    <source>
        <dbReference type="EMBL" id="WWT34432.1"/>
    </source>
</evidence>
<protein>
    <submittedName>
        <fullName evidence="2">Uncharacterized protein</fullName>
    </submittedName>
</protein>
<proteinExistence type="predicted"/>
<organism evidence="2 3">
    <name type="scientific">Pelagibacterium nitratireducens</name>
    <dbReference type="NCBI Taxonomy" id="1046114"/>
    <lineage>
        <taxon>Bacteria</taxon>
        <taxon>Pseudomonadati</taxon>
        <taxon>Pseudomonadota</taxon>
        <taxon>Alphaproteobacteria</taxon>
        <taxon>Hyphomicrobiales</taxon>
        <taxon>Devosiaceae</taxon>
        <taxon>Pelagibacterium</taxon>
    </lineage>
</organism>
<dbReference type="EMBL" id="CP146275">
    <property type="protein sequence ID" value="WWT34432.1"/>
    <property type="molecule type" value="Genomic_DNA"/>
</dbReference>
<dbReference type="RefSeq" id="WP_338610346.1">
    <property type="nucleotide sequence ID" value="NZ_CP146275.1"/>
</dbReference>
<keyword evidence="1" id="KW-0472">Membrane</keyword>
<dbReference type="Proteomes" id="UP001369958">
    <property type="component" value="Chromosome"/>
</dbReference>
<keyword evidence="1" id="KW-1133">Transmembrane helix</keyword>
<evidence type="ECO:0000256" key="1">
    <source>
        <dbReference type="SAM" id="Phobius"/>
    </source>
</evidence>